<feature type="transmembrane region" description="Helical" evidence="1">
    <location>
        <begin position="7"/>
        <end position="28"/>
    </location>
</feature>
<comment type="caution">
    <text evidence="2">The sequence shown here is derived from an EMBL/GenBank/DDBJ whole genome shotgun (WGS) entry which is preliminary data.</text>
</comment>
<gene>
    <name evidence="2" type="ORF">R3W88_010765</name>
</gene>
<feature type="transmembrane region" description="Helical" evidence="1">
    <location>
        <begin position="40"/>
        <end position="61"/>
    </location>
</feature>
<protein>
    <recommendedName>
        <fullName evidence="4">NADH dehydrogenase subunit 5</fullName>
    </recommendedName>
</protein>
<accession>A0AAV9L498</accession>
<sequence>MSEFTPIYIYLVITPLVSLIPLSLLFLFSSNSLIYPENCWPMNVFTILLVFFITIVSRPTITHLD</sequence>
<keyword evidence="1" id="KW-1133">Transmembrane helix</keyword>
<reference evidence="2 3" key="1">
    <citation type="submission" date="2023-10" db="EMBL/GenBank/DDBJ databases">
        <title>Genome-Wide Identification Analysis in wild type Solanum Pinnatisectum Reveals Some Genes Defensing Phytophthora Infestans.</title>
        <authorList>
            <person name="Sun C."/>
        </authorList>
    </citation>
    <scope>NUCLEOTIDE SEQUENCE [LARGE SCALE GENOMIC DNA]</scope>
    <source>
        <strain evidence="2">LQN</strain>
        <tissue evidence="2">Leaf</tissue>
    </source>
</reference>
<evidence type="ECO:0008006" key="4">
    <source>
        <dbReference type="Google" id="ProtNLM"/>
    </source>
</evidence>
<proteinExistence type="predicted"/>
<dbReference type="EMBL" id="JAWPEI010000007">
    <property type="protein sequence ID" value="KAK4720532.1"/>
    <property type="molecule type" value="Genomic_DNA"/>
</dbReference>
<dbReference type="Proteomes" id="UP001311915">
    <property type="component" value="Unassembled WGS sequence"/>
</dbReference>
<dbReference type="AlphaFoldDB" id="A0AAV9L498"/>
<organism evidence="2 3">
    <name type="scientific">Solanum pinnatisectum</name>
    <name type="common">tansyleaf nightshade</name>
    <dbReference type="NCBI Taxonomy" id="50273"/>
    <lineage>
        <taxon>Eukaryota</taxon>
        <taxon>Viridiplantae</taxon>
        <taxon>Streptophyta</taxon>
        <taxon>Embryophyta</taxon>
        <taxon>Tracheophyta</taxon>
        <taxon>Spermatophyta</taxon>
        <taxon>Magnoliopsida</taxon>
        <taxon>eudicotyledons</taxon>
        <taxon>Gunneridae</taxon>
        <taxon>Pentapetalae</taxon>
        <taxon>asterids</taxon>
        <taxon>lamiids</taxon>
        <taxon>Solanales</taxon>
        <taxon>Solanaceae</taxon>
        <taxon>Solanoideae</taxon>
        <taxon>Solaneae</taxon>
        <taxon>Solanum</taxon>
    </lineage>
</organism>
<evidence type="ECO:0000256" key="1">
    <source>
        <dbReference type="SAM" id="Phobius"/>
    </source>
</evidence>
<evidence type="ECO:0000313" key="3">
    <source>
        <dbReference type="Proteomes" id="UP001311915"/>
    </source>
</evidence>
<name>A0AAV9L498_9SOLN</name>
<keyword evidence="1" id="KW-0812">Transmembrane</keyword>
<keyword evidence="1" id="KW-0472">Membrane</keyword>
<evidence type="ECO:0000313" key="2">
    <source>
        <dbReference type="EMBL" id="KAK4720532.1"/>
    </source>
</evidence>
<keyword evidence="3" id="KW-1185">Reference proteome</keyword>